<keyword evidence="3" id="KW-1185">Reference proteome</keyword>
<reference evidence="2" key="1">
    <citation type="submission" date="2020-07" db="EMBL/GenBank/DDBJ databases">
        <title>The High-quality genome of the commercially important snow crab, Chionoecetes opilio.</title>
        <authorList>
            <person name="Jeong J.-H."/>
            <person name="Ryu S."/>
        </authorList>
    </citation>
    <scope>NUCLEOTIDE SEQUENCE</scope>
    <source>
        <strain evidence="2">MADBK_172401_WGS</strain>
        <tissue evidence="2">Digestive gland</tissue>
    </source>
</reference>
<name>A0A8J5CF42_CHIOP</name>
<sequence length="103" mass="11065">MGFRGKERGPTALALMWIALHPGTTRRNPAGRGGGDPHPDVRRTDITKTGGAEEPPRHAEKPPPTNPLFVACEPLPPETGGDTPNRPNTWAIAPADPIREPPR</sequence>
<feature type="compositionally biased region" description="Basic and acidic residues" evidence="1">
    <location>
        <begin position="35"/>
        <end position="46"/>
    </location>
</feature>
<protein>
    <submittedName>
        <fullName evidence="2">Uncharacterized protein</fullName>
    </submittedName>
</protein>
<evidence type="ECO:0000313" key="2">
    <source>
        <dbReference type="EMBL" id="KAG0719958.1"/>
    </source>
</evidence>
<gene>
    <name evidence="2" type="ORF">GWK47_049420</name>
</gene>
<organism evidence="2 3">
    <name type="scientific">Chionoecetes opilio</name>
    <name type="common">Atlantic snow crab</name>
    <name type="synonym">Cancer opilio</name>
    <dbReference type="NCBI Taxonomy" id="41210"/>
    <lineage>
        <taxon>Eukaryota</taxon>
        <taxon>Metazoa</taxon>
        <taxon>Ecdysozoa</taxon>
        <taxon>Arthropoda</taxon>
        <taxon>Crustacea</taxon>
        <taxon>Multicrustacea</taxon>
        <taxon>Malacostraca</taxon>
        <taxon>Eumalacostraca</taxon>
        <taxon>Eucarida</taxon>
        <taxon>Decapoda</taxon>
        <taxon>Pleocyemata</taxon>
        <taxon>Brachyura</taxon>
        <taxon>Eubrachyura</taxon>
        <taxon>Majoidea</taxon>
        <taxon>Majidae</taxon>
        <taxon>Chionoecetes</taxon>
    </lineage>
</organism>
<comment type="caution">
    <text evidence="2">The sequence shown here is derived from an EMBL/GenBank/DDBJ whole genome shotgun (WGS) entry which is preliminary data.</text>
</comment>
<feature type="region of interest" description="Disordered" evidence="1">
    <location>
        <begin position="20"/>
        <end position="103"/>
    </location>
</feature>
<dbReference type="EMBL" id="JACEEZ010013585">
    <property type="protein sequence ID" value="KAG0719958.1"/>
    <property type="molecule type" value="Genomic_DNA"/>
</dbReference>
<dbReference type="AlphaFoldDB" id="A0A8J5CF42"/>
<evidence type="ECO:0000256" key="1">
    <source>
        <dbReference type="SAM" id="MobiDB-lite"/>
    </source>
</evidence>
<proteinExistence type="predicted"/>
<evidence type="ECO:0000313" key="3">
    <source>
        <dbReference type="Proteomes" id="UP000770661"/>
    </source>
</evidence>
<dbReference type="Proteomes" id="UP000770661">
    <property type="component" value="Unassembled WGS sequence"/>
</dbReference>
<accession>A0A8J5CF42</accession>